<name>A0A9W7FD50_9STRA</name>
<evidence type="ECO:0000313" key="2">
    <source>
        <dbReference type="Proteomes" id="UP001165122"/>
    </source>
</evidence>
<proteinExistence type="predicted"/>
<gene>
    <name evidence="1" type="ORF">TrLO_g15331</name>
</gene>
<comment type="caution">
    <text evidence="1">The sequence shown here is derived from an EMBL/GenBank/DDBJ whole genome shotgun (WGS) entry which is preliminary data.</text>
</comment>
<dbReference type="EMBL" id="BRXW01000144">
    <property type="protein sequence ID" value="GMI09985.1"/>
    <property type="molecule type" value="Genomic_DNA"/>
</dbReference>
<evidence type="ECO:0000313" key="1">
    <source>
        <dbReference type="EMBL" id="GMI09985.1"/>
    </source>
</evidence>
<dbReference type="AlphaFoldDB" id="A0A9W7FD50"/>
<protein>
    <submittedName>
        <fullName evidence="1">Uncharacterized protein</fullName>
    </submittedName>
</protein>
<reference evidence="2" key="1">
    <citation type="journal article" date="2023" name="Commun. Biol.">
        <title>Genome analysis of Parmales, the sister group of diatoms, reveals the evolutionary specialization of diatoms from phago-mixotrophs to photoautotrophs.</title>
        <authorList>
            <person name="Ban H."/>
            <person name="Sato S."/>
            <person name="Yoshikawa S."/>
            <person name="Yamada K."/>
            <person name="Nakamura Y."/>
            <person name="Ichinomiya M."/>
            <person name="Sato N."/>
            <person name="Blanc-Mathieu R."/>
            <person name="Endo H."/>
            <person name="Kuwata A."/>
            <person name="Ogata H."/>
        </authorList>
    </citation>
    <scope>NUCLEOTIDE SEQUENCE [LARGE SCALE GENOMIC DNA]</scope>
    <source>
        <strain evidence="2">NIES 3700</strain>
    </source>
</reference>
<dbReference type="Proteomes" id="UP001165122">
    <property type="component" value="Unassembled WGS sequence"/>
</dbReference>
<organism evidence="1 2">
    <name type="scientific">Triparma laevis f. longispina</name>
    <dbReference type="NCBI Taxonomy" id="1714387"/>
    <lineage>
        <taxon>Eukaryota</taxon>
        <taxon>Sar</taxon>
        <taxon>Stramenopiles</taxon>
        <taxon>Ochrophyta</taxon>
        <taxon>Bolidophyceae</taxon>
        <taxon>Parmales</taxon>
        <taxon>Triparmaceae</taxon>
        <taxon>Triparma</taxon>
    </lineage>
</organism>
<keyword evidence="2" id="KW-1185">Reference proteome</keyword>
<sequence length="86" mass="9752">MGLCETVVGLNLRAGGVMEFYPFPKEAKELRATLLDSATIVTIVDTPKTFRMEIIYPLAQFTRATFPLPVPSWIPHNFRRSVTLRL</sequence>
<accession>A0A9W7FD50</accession>